<sequence>MEMDLRSPGTDVNVVYLSSYLGKGEAFGHRCDSTCQVEHVWANLYCCRSTNVTHICDKNCNQRVMYDSFNSLCCVSGKLLPLTSGEQEAIEGVKRKRTAKGSESSLYKRRRESHCNPSSIYASQYQRTLPVSSPIGCSENYMDTQ</sequence>
<dbReference type="PANTHER" id="PTHR36372">
    <property type="entry name" value="EXPRESSED PROTEIN"/>
    <property type="match status" value="1"/>
</dbReference>
<reference evidence="1" key="1">
    <citation type="submission" date="2024-02" db="EMBL/GenBank/DDBJ databases">
        <authorList>
            <consortium name="ELIXIR-Norway"/>
            <consortium name="Elixir Norway"/>
        </authorList>
    </citation>
    <scope>NUCLEOTIDE SEQUENCE</scope>
</reference>
<name>A0ABP0TUD3_9BRYO</name>
<keyword evidence="2" id="KW-1185">Reference proteome</keyword>
<evidence type="ECO:0008006" key="3">
    <source>
        <dbReference type="Google" id="ProtNLM"/>
    </source>
</evidence>
<proteinExistence type="predicted"/>
<organism evidence="1 2">
    <name type="scientific">Sphagnum troendelagicum</name>
    <dbReference type="NCBI Taxonomy" id="128251"/>
    <lineage>
        <taxon>Eukaryota</taxon>
        <taxon>Viridiplantae</taxon>
        <taxon>Streptophyta</taxon>
        <taxon>Embryophyta</taxon>
        <taxon>Bryophyta</taxon>
        <taxon>Sphagnophytina</taxon>
        <taxon>Sphagnopsida</taxon>
        <taxon>Sphagnales</taxon>
        <taxon>Sphagnaceae</taxon>
        <taxon>Sphagnum</taxon>
    </lineage>
</organism>
<evidence type="ECO:0000313" key="1">
    <source>
        <dbReference type="EMBL" id="CAK9205296.1"/>
    </source>
</evidence>
<protein>
    <recommendedName>
        <fullName evidence="3">Recombination activating protein 1</fullName>
    </recommendedName>
</protein>
<evidence type="ECO:0000313" key="2">
    <source>
        <dbReference type="Proteomes" id="UP001497512"/>
    </source>
</evidence>
<dbReference type="Proteomes" id="UP001497512">
    <property type="component" value="Chromosome 15"/>
</dbReference>
<accession>A0ABP0TUD3</accession>
<gene>
    <name evidence="1" type="ORF">CSSPTR1EN2_LOCUS7777</name>
</gene>
<dbReference type="EMBL" id="OZ019907">
    <property type="protein sequence ID" value="CAK9205296.1"/>
    <property type="molecule type" value="Genomic_DNA"/>
</dbReference>